<protein>
    <submittedName>
        <fullName evidence="2">Uncharacterized protein</fullName>
    </submittedName>
</protein>
<organism evidence="2 3">
    <name type="scientific">Nocardia albiluteola</name>
    <dbReference type="NCBI Taxonomy" id="2842303"/>
    <lineage>
        <taxon>Bacteria</taxon>
        <taxon>Bacillati</taxon>
        <taxon>Actinomycetota</taxon>
        <taxon>Actinomycetes</taxon>
        <taxon>Mycobacteriales</taxon>
        <taxon>Nocardiaceae</taxon>
        <taxon>Nocardia</taxon>
    </lineage>
</organism>
<evidence type="ECO:0000313" key="3">
    <source>
        <dbReference type="Proteomes" id="UP000733379"/>
    </source>
</evidence>
<evidence type="ECO:0000256" key="1">
    <source>
        <dbReference type="SAM" id="MobiDB-lite"/>
    </source>
</evidence>
<dbReference type="RefSeq" id="WP_215918483.1">
    <property type="nucleotide sequence ID" value="NZ_JAHKNI010000006.1"/>
</dbReference>
<sequence>MLDPSEQPRLKFNGAPGEVDTDKKGNPILQAYITLDAPAGPRNLYPTWRMEQAISTALEKAGSHFNIGDTLSITFVGADPNESRAKLYTAVDTPATPVSGPLGAA</sequence>
<feature type="region of interest" description="Disordered" evidence="1">
    <location>
        <begin position="1"/>
        <end position="24"/>
    </location>
</feature>
<gene>
    <name evidence="2" type="ORF">KO481_18705</name>
</gene>
<dbReference type="Proteomes" id="UP000733379">
    <property type="component" value="Unassembled WGS sequence"/>
</dbReference>
<name>A0ABS6B191_9NOCA</name>
<evidence type="ECO:0000313" key="2">
    <source>
        <dbReference type="EMBL" id="MBU3063555.1"/>
    </source>
</evidence>
<proteinExistence type="predicted"/>
<dbReference type="EMBL" id="JAHKNI010000006">
    <property type="protein sequence ID" value="MBU3063555.1"/>
    <property type="molecule type" value="Genomic_DNA"/>
</dbReference>
<keyword evidence="3" id="KW-1185">Reference proteome</keyword>
<reference evidence="2 3" key="1">
    <citation type="submission" date="2021-06" db="EMBL/GenBank/DDBJ databases">
        <title>Actinomycetes sequencing.</title>
        <authorList>
            <person name="Shan Q."/>
        </authorList>
    </citation>
    <scope>NUCLEOTIDE SEQUENCE [LARGE SCALE GENOMIC DNA]</scope>
    <source>
        <strain evidence="2 3">NEAU-G5</strain>
    </source>
</reference>
<accession>A0ABS6B191</accession>
<comment type="caution">
    <text evidence="2">The sequence shown here is derived from an EMBL/GenBank/DDBJ whole genome shotgun (WGS) entry which is preliminary data.</text>
</comment>